<organism evidence="2 3">
    <name type="scientific">Ramlibacter aquaticus</name>
    <dbReference type="NCBI Taxonomy" id="2780094"/>
    <lineage>
        <taxon>Bacteria</taxon>
        <taxon>Pseudomonadati</taxon>
        <taxon>Pseudomonadota</taxon>
        <taxon>Betaproteobacteria</taxon>
        <taxon>Burkholderiales</taxon>
        <taxon>Comamonadaceae</taxon>
        <taxon>Ramlibacter</taxon>
    </lineage>
</organism>
<evidence type="ECO:0000256" key="1">
    <source>
        <dbReference type="SAM" id="Phobius"/>
    </source>
</evidence>
<proteinExistence type="predicted"/>
<gene>
    <name evidence="2" type="ORF">IM725_19150</name>
</gene>
<sequence>MLQRLIAHWVYGTACCAVLLLVLSPALLAGAGPIFIAAFLHLPAYMLHQVEEHDRDRFRLFFNATLGHGLEVLSPAAVFVTNVPVVWGLLAVALLGTRGDAGWALLSAYLVLVNGAVHLAHAIAFRSYNPGLVTALVVFFPLGATTAAMVQRAGAGSLSWHLAGLGTAVAVHAAIIVHVRRRAAALRRA</sequence>
<protein>
    <submittedName>
        <fullName evidence="2">HXXEE domain-containing protein</fullName>
    </submittedName>
</protein>
<name>A0ABR9SLQ9_9BURK</name>
<feature type="transmembrane region" description="Helical" evidence="1">
    <location>
        <begin position="101"/>
        <end position="120"/>
    </location>
</feature>
<keyword evidence="1" id="KW-0472">Membrane</keyword>
<dbReference type="Pfam" id="PF13787">
    <property type="entry name" value="HXXEE"/>
    <property type="match status" value="1"/>
</dbReference>
<feature type="transmembrane region" description="Helical" evidence="1">
    <location>
        <begin position="9"/>
        <end position="28"/>
    </location>
</feature>
<dbReference type="EMBL" id="JADDOJ010000123">
    <property type="protein sequence ID" value="MBE7942692.1"/>
    <property type="molecule type" value="Genomic_DNA"/>
</dbReference>
<feature type="transmembrane region" description="Helical" evidence="1">
    <location>
        <begin position="34"/>
        <end position="51"/>
    </location>
</feature>
<evidence type="ECO:0000313" key="2">
    <source>
        <dbReference type="EMBL" id="MBE7942692.1"/>
    </source>
</evidence>
<reference evidence="2 3" key="1">
    <citation type="submission" date="2020-10" db="EMBL/GenBank/DDBJ databases">
        <title>Draft genome of Ramlibacter aquaticus LMG 30558.</title>
        <authorList>
            <person name="Props R."/>
        </authorList>
    </citation>
    <scope>NUCLEOTIDE SEQUENCE [LARGE SCALE GENOMIC DNA]</scope>
    <source>
        <strain evidence="2 3">LMG 30558</strain>
    </source>
</reference>
<accession>A0ABR9SLQ9</accession>
<dbReference type="InterPro" id="IPR025671">
    <property type="entry name" value="HXXEE"/>
</dbReference>
<dbReference type="RefSeq" id="WP_193782240.1">
    <property type="nucleotide sequence ID" value="NZ_JADDOJ010000123.1"/>
</dbReference>
<feature type="transmembrane region" description="Helical" evidence="1">
    <location>
        <begin position="132"/>
        <end position="152"/>
    </location>
</feature>
<keyword evidence="3" id="KW-1185">Reference proteome</keyword>
<feature type="transmembrane region" description="Helical" evidence="1">
    <location>
        <begin position="158"/>
        <end position="179"/>
    </location>
</feature>
<feature type="transmembrane region" description="Helical" evidence="1">
    <location>
        <begin position="72"/>
        <end position="95"/>
    </location>
</feature>
<keyword evidence="1" id="KW-0812">Transmembrane</keyword>
<comment type="caution">
    <text evidence="2">The sequence shown here is derived from an EMBL/GenBank/DDBJ whole genome shotgun (WGS) entry which is preliminary data.</text>
</comment>
<evidence type="ECO:0000313" key="3">
    <source>
        <dbReference type="Proteomes" id="UP000715965"/>
    </source>
</evidence>
<dbReference type="Proteomes" id="UP000715965">
    <property type="component" value="Unassembled WGS sequence"/>
</dbReference>
<keyword evidence="1" id="KW-1133">Transmembrane helix</keyword>